<dbReference type="EMBL" id="LWDD02000282">
    <property type="protein sequence ID" value="KAE8262070.1"/>
    <property type="molecule type" value="Genomic_DNA"/>
</dbReference>
<dbReference type="SUPFAM" id="SSF55811">
    <property type="entry name" value="Nudix"/>
    <property type="match status" value="1"/>
</dbReference>
<evidence type="ECO:0000313" key="4">
    <source>
        <dbReference type="Proteomes" id="UP000836402"/>
    </source>
</evidence>
<evidence type="ECO:0000313" key="1">
    <source>
        <dbReference type="EMBL" id="CAD6905733.1"/>
    </source>
</evidence>
<proteinExistence type="predicted"/>
<dbReference type="Proteomes" id="UP000836402">
    <property type="component" value="Unassembled WGS sequence"/>
</dbReference>
<reference evidence="1" key="3">
    <citation type="submission" date="2020-10" db="EMBL/GenBank/DDBJ databases">
        <authorList>
            <person name="Sedaghatjoo S."/>
        </authorList>
    </citation>
    <scope>NUCLEOTIDE SEQUENCE</scope>
    <source>
        <strain evidence="1">AZH3</strain>
    </source>
</reference>
<evidence type="ECO:0008006" key="5">
    <source>
        <dbReference type="Google" id="ProtNLM"/>
    </source>
</evidence>
<dbReference type="Proteomes" id="UP000077671">
    <property type="component" value="Unassembled WGS sequence"/>
</dbReference>
<keyword evidence="4" id="KW-1185">Reference proteome</keyword>
<accession>A0A177UIJ7</accession>
<sequence>MSSSPGPFECLPPTWQWFDPHRESSTRPLINGTQLPITAKHPDPAPSPLPPWLDLPSDQSPKLYTLVFPYSVSQAKLPTIVHSTNGQDQIGRRSNIHLLLGLKKRGFGLGHINAFGGKPILLSTSPPLDDDHVIESPLDCALREFAEETSIELDQHVVSSTLKAHGRLLIHASHPSASVEDKFANELSLLYIFSLPLDHDQLVAAKETDEMCPHIYPLNNLPFQDMHPESSLLIDLIFGPRNAHHQQLPSPAYFFDARIDYQGVTDAMSSGEQGRASQATAVRTCRRRIARRWSVNFYDSPPAQ</sequence>
<dbReference type="AlphaFoldDB" id="A0A177UIJ7"/>
<evidence type="ECO:0000313" key="2">
    <source>
        <dbReference type="EMBL" id="KAE8262070.1"/>
    </source>
</evidence>
<organism evidence="2 3">
    <name type="scientific">Tilletia caries</name>
    <name type="common">wheat bunt fungus</name>
    <dbReference type="NCBI Taxonomy" id="13290"/>
    <lineage>
        <taxon>Eukaryota</taxon>
        <taxon>Fungi</taxon>
        <taxon>Dikarya</taxon>
        <taxon>Basidiomycota</taxon>
        <taxon>Ustilaginomycotina</taxon>
        <taxon>Exobasidiomycetes</taxon>
        <taxon>Tilletiales</taxon>
        <taxon>Tilletiaceae</taxon>
        <taxon>Tilletia</taxon>
    </lineage>
</organism>
<dbReference type="Gene3D" id="3.90.79.10">
    <property type="entry name" value="Nucleoside Triphosphate Pyrophosphohydrolase"/>
    <property type="match status" value="1"/>
</dbReference>
<comment type="caution">
    <text evidence="2">The sequence shown here is derived from an EMBL/GenBank/DDBJ whole genome shotgun (WGS) entry which is preliminary data.</text>
</comment>
<reference evidence="2" key="1">
    <citation type="submission" date="2016-04" db="EMBL/GenBank/DDBJ databases">
        <authorList>
            <person name="Nguyen H.D."/>
            <person name="Kesanakurti P."/>
            <person name="Cullis J."/>
            <person name="Levesque C.A."/>
            <person name="Hambleton S."/>
        </authorList>
    </citation>
    <scope>NUCLEOTIDE SEQUENCE</scope>
    <source>
        <strain evidence="2">DAOMC 238032</strain>
    </source>
</reference>
<gene>
    <name evidence="2" type="ORF">A4X03_0g2744</name>
    <name evidence="1" type="ORF">JKIAZH3_G9084</name>
</gene>
<protein>
    <recommendedName>
        <fullName evidence="5">Nudix hydrolase domain-containing protein</fullName>
    </recommendedName>
</protein>
<dbReference type="InterPro" id="IPR015797">
    <property type="entry name" value="NUDIX_hydrolase-like_dom_sf"/>
</dbReference>
<reference evidence="2" key="2">
    <citation type="journal article" date="2019" name="IMA Fungus">
        <title>Genome sequencing and comparison of five Tilletia species to identify candidate genes for the detection of regulated species infecting wheat.</title>
        <authorList>
            <person name="Nguyen H.D.T."/>
            <person name="Sultana T."/>
            <person name="Kesanakurti P."/>
            <person name="Hambleton S."/>
        </authorList>
    </citation>
    <scope>NUCLEOTIDE SEQUENCE</scope>
    <source>
        <strain evidence="2">DAOMC 238032</strain>
    </source>
</reference>
<dbReference type="EMBL" id="CAJHJG010000784">
    <property type="protein sequence ID" value="CAD6905733.1"/>
    <property type="molecule type" value="Genomic_DNA"/>
</dbReference>
<name>A0A177UIJ7_9BASI</name>
<evidence type="ECO:0000313" key="3">
    <source>
        <dbReference type="Proteomes" id="UP000077671"/>
    </source>
</evidence>